<reference evidence="1 2" key="1">
    <citation type="submission" date="2015-05" db="EMBL/GenBank/DDBJ databases">
        <title>Complete genome sequence of a sulfur-oxidizing gammaproteobacterium strain HA5.</title>
        <authorList>
            <person name="Miura A."/>
            <person name="Kojima H."/>
            <person name="Fukui M."/>
        </authorList>
    </citation>
    <scope>NUCLEOTIDE SEQUENCE [LARGE SCALE GENOMIC DNA]</scope>
    <source>
        <strain evidence="1 2">HA5</strain>
    </source>
</reference>
<dbReference type="OrthoDB" id="6624781at2"/>
<dbReference type="SUPFAM" id="SSF55961">
    <property type="entry name" value="Bet v1-like"/>
    <property type="match status" value="1"/>
</dbReference>
<dbReference type="AlphaFoldDB" id="A0A1B4XIW3"/>
<proteinExistence type="predicted"/>
<sequence length="180" mass="20206">MIAVSRNIFIEAPVERVFALMADPAARGALAPHAKPIQIEIEGGAPLRVGSVCHFRLQLDHRIVDYHTRVSEFAPNRLIVSVSDTAVPFRIRLETRPEHGGTRLTHSEAFEPTDEMLRQALPPTLANTVLEKICWMLPFLDPDYAARVQGEREEALANRLGGNLERWLAAIKRRLESGNR</sequence>
<dbReference type="InterPro" id="IPR019587">
    <property type="entry name" value="Polyketide_cyclase/dehydratase"/>
</dbReference>
<protein>
    <recommendedName>
        <fullName evidence="3">SRPBCC family protein</fullName>
    </recommendedName>
</protein>
<gene>
    <name evidence="1" type="ORF">SCL_2466</name>
</gene>
<keyword evidence="2" id="KW-1185">Reference proteome</keyword>
<accession>A0A1B4XIW3</accession>
<evidence type="ECO:0000313" key="2">
    <source>
        <dbReference type="Proteomes" id="UP000243180"/>
    </source>
</evidence>
<evidence type="ECO:0000313" key="1">
    <source>
        <dbReference type="EMBL" id="BAV34743.1"/>
    </source>
</evidence>
<dbReference type="InParanoid" id="A0A1B4XIW3"/>
<dbReference type="Gene3D" id="3.30.530.20">
    <property type="match status" value="1"/>
</dbReference>
<organism evidence="1 2">
    <name type="scientific">Sulfuricaulis limicola</name>
    <dbReference type="NCBI Taxonomy" id="1620215"/>
    <lineage>
        <taxon>Bacteria</taxon>
        <taxon>Pseudomonadati</taxon>
        <taxon>Pseudomonadota</taxon>
        <taxon>Gammaproteobacteria</taxon>
        <taxon>Acidiferrobacterales</taxon>
        <taxon>Acidiferrobacteraceae</taxon>
        <taxon>Sulfuricaulis</taxon>
    </lineage>
</organism>
<dbReference type="InterPro" id="IPR023393">
    <property type="entry name" value="START-like_dom_sf"/>
</dbReference>
<evidence type="ECO:0008006" key="3">
    <source>
        <dbReference type="Google" id="ProtNLM"/>
    </source>
</evidence>
<dbReference type="EMBL" id="AP014879">
    <property type="protein sequence ID" value="BAV34743.1"/>
    <property type="molecule type" value="Genomic_DNA"/>
</dbReference>
<dbReference type="Proteomes" id="UP000243180">
    <property type="component" value="Chromosome"/>
</dbReference>
<dbReference type="RefSeq" id="WP_096361450.1">
    <property type="nucleotide sequence ID" value="NZ_AP014879.1"/>
</dbReference>
<dbReference type="KEGG" id="slim:SCL_2466"/>
<name>A0A1B4XIW3_9GAMM</name>
<dbReference type="Pfam" id="PF10604">
    <property type="entry name" value="Polyketide_cyc2"/>
    <property type="match status" value="1"/>
</dbReference>